<dbReference type="HOGENOM" id="CLU_084443_0_0_7"/>
<reference evidence="5 6" key="1">
    <citation type="journal article" date="2004" name="Science">
        <title>A predator unmasked: life cycle of Bdellovibrio bacteriovorus from a genomic perspective.</title>
        <authorList>
            <person name="Rendulic S."/>
            <person name="Jagtap P."/>
            <person name="Rosinus A."/>
            <person name="Eppinger M."/>
            <person name="Baar C."/>
            <person name="Lanz C."/>
            <person name="Keller H."/>
            <person name="Lambert C."/>
            <person name="Evans K.J."/>
            <person name="Goesmann A."/>
            <person name="Meyer F."/>
            <person name="Sockett R.E."/>
            <person name="Schuster S.C."/>
        </authorList>
    </citation>
    <scope>NUCLEOTIDE SEQUENCE [LARGE SCALE GENOMIC DNA]</scope>
    <source>
        <strain evidence="6">ATCC 15356 / DSM 50701 / NCIMB 9529 / HD100</strain>
    </source>
</reference>
<keyword evidence="4" id="KW-0732">Signal</keyword>
<keyword evidence="3 5" id="KW-0378">Hydrolase</keyword>
<dbReference type="PANTHER" id="PTHR33607">
    <property type="entry name" value="ENDONUCLEASE-1"/>
    <property type="match status" value="1"/>
</dbReference>
<dbReference type="GO" id="GO:0016787">
    <property type="term" value="F:hydrolase activity"/>
    <property type="evidence" value="ECO:0007669"/>
    <property type="project" value="UniProtKB-KW"/>
</dbReference>
<name>Q6MNK5_BDEBA</name>
<evidence type="ECO:0000256" key="4">
    <source>
        <dbReference type="SAM" id="SignalP"/>
    </source>
</evidence>
<dbReference type="eggNOG" id="COG2356">
    <property type="taxonomic scope" value="Bacteria"/>
</dbReference>
<dbReference type="Pfam" id="PF04231">
    <property type="entry name" value="Endonuclease_1"/>
    <property type="match status" value="1"/>
</dbReference>
<dbReference type="InterPro" id="IPR044925">
    <property type="entry name" value="His-Me_finger_sf"/>
</dbReference>
<dbReference type="PANTHER" id="PTHR33607:SF2">
    <property type="entry name" value="ENDONUCLEASE-1"/>
    <property type="match status" value="1"/>
</dbReference>
<evidence type="ECO:0000256" key="3">
    <source>
        <dbReference type="ARBA" id="ARBA00022801"/>
    </source>
</evidence>
<dbReference type="GO" id="GO:0004518">
    <property type="term" value="F:nuclease activity"/>
    <property type="evidence" value="ECO:0007669"/>
    <property type="project" value="UniProtKB-KW"/>
</dbReference>
<dbReference type="STRING" id="264462.Bd1244"/>
<evidence type="ECO:0000256" key="2">
    <source>
        <dbReference type="ARBA" id="ARBA00022722"/>
    </source>
</evidence>
<dbReference type="EMBL" id="BX842649">
    <property type="protein sequence ID" value="CAE79146.1"/>
    <property type="molecule type" value="Genomic_DNA"/>
</dbReference>
<dbReference type="InterPro" id="IPR007346">
    <property type="entry name" value="Endonuclease-I"/>
</dbReference>
<sequence precursor="true">MKWRTRMKLSKLIKSVIVLTLLSFVGVANAANQSQAVPYYGEEFYRDLRAGVSGEALQNRIKSVLQNYHIAVKGSYDLVVKNCIQGQGHCYRHTAIGYKAARVFLMGKYYLVKDGNQYAVRDVYCNSDRGPEDFRSSPPSPGSIPNNTVINVEHTWPQSHFTRRFPDDVQKSDLHHLFPTDSQLNAIRGNHPFGEVTKDVMELKCPDSRFGIGSAGSDEVFEPPQNHKGNVARALFYFSMRYDLPIDPQEENVLRKWNHEDPVDQDEMKRNVEIFKTQGNRNPFVDHPELADRLFDF</sequence>
<dbReference type="AlphaFoldDB" id="Q6MNK5"/>
<dbReference type="SUPFAM" id="SSF54060">
    <property type="entry name" value="His-Me finger endonucleases"/>
    <property type="match status" value="1"/>
</dbReference>
<evidence type="ECO:0000313" key="6">
    <source>
        <dbReference type="Proteomes" id="UP000008080"/>
    </source>
</evidence>
<feature type="signal peptide" evidence="4">
    <location>
        <begin position="1"/>
        <end position="30"/>
    </location>
</feature>
<keyword evidence="6" id="KW-1185">Reference proteome</keyword>
<protein>
    <submittedName>
        <fullName evidence="5">Uncharacterized protein</fullName>
        <ecNumber evidence="5">3.1.-.-</ecNumber>
    </submittedName>
</protein>
<accession>Q6MNK5</accession>
<dbReference type="Proteomes" id="UP000008080">
    <property type="component" value="Chromosome"/>
</dbReference>
<dbReference type="EC" id="3.1.-.-" evidence="5"/>
<feature type="chain" id="PRO_5004277777" evidence="4">
    <location>
        <begin position="31"/>
        <end position="297"/>
    </location>
</feature>
<keyword evidence="2" id="KW-0540">Nuclease</keyword>
<gene>
    <name evidence="5" type="ordered locus">Bd1244</name>
</gene>
<dbReference type="KEGG" id="bba:Bd1244"/>
<evidence type="ECO:0000313" key="5">
    <source>
        <dbReference type="EMBL" id="CAE79146.1"/>
    </source>
</evidence>
<evidence type="ECO:0000256" key="1">
    <source>
        <dbReference type="ARBA" id="ARBA00006429"/>
    </source>
</evidence>
<comment type="similarity">
    <text evidence="1">Belongs to the EndA/NucM nuclease family.</text>
</comment>
<proteinExistence type="inferred from homology"/>
<organism evidence="5 6">
    <name type="scientific">Bdellovibrio bacteriovorus (strain ATCC 15356 / DSM 50701 / NCIMB 9529 / HD100)</name>
    <dbReference type="NCBI Taxonomy" id="264462"/>
    <lineage>
        <taxon>Bacteria</taxon>
        <taxon>Pseudomonadati</taxon>
        <taxon>Bdellovibrionota</taxon>
        <taxon>Bdellovibrionia</taxon>
        <taxon>Bdellovibrionales</taxon>
        <taxon>Pseudobdellovibrionaceae</taxon>
        <taxon>Bdellovibrio</taxon>
    </lineage>
</organism>